<comment type="similarity">
    <text evidence="1">Belongs to the peptidase C2 family.</text>
</comment>
<dbReference type="Pfam" id="PF01067">
    <property type="entry name" value="Calpain_III"/>
    <property type="match status" value="1"/>
</dbReference>
<evidence type="ECO:0000256" key="3">
    <source>
        <dbReference type="ARBA" id="ARBA00022801"/>
    </source>
</evidence>
<evidence type="ECO:0000256" key="5">
    <source>
        <dbReference type="PIRSR" id="PIRSR622684-1"/>
    </source>
</evidence>
<dbReference type="AlphaFoldDB" id="A0A6V7X891"/>
<evidence type="ECO:0000259" key="7">
    <source>
        <dbReference type="PROSITE" id="PS50203"/>
    </source>
</evidence>
<proteinExistence type="inferred from homology"/>
<dbReference type="PRINTS" id="PR00704">
    <property type="entry name" value="CALPAIN"/>
</dbReference>
<dbReference type="PROSITE" id="PS50203">
    <property type="entry name" value="CALPAIN_CAT"/>
    <property type="match status" value="1"/>
</dbReference>
<evidence type="ECO:0000313" key="9">
    <source>
        <dbReference type="Proteomes" id="UP000580250"/>
    </source>
</evidence>
<dbReference type="Gene3D" id="2.60.120.380">
    <property type="match status" value="1"/>
</dbReference>
<keyword evidence="4 6" id="KW-0788">Thiol protease</keyword>
<dbReference type="GO" id="GO:0005737">
    <property type="term" value="C:cytoplasm"/>
    <property type="evidence" value="ECO:0007669"/>
    <property type="project" value="TreeGrafter"/>
</dbReference>
<dbReference type="EMBL" id="CAJEWN010001222">
    <property type="protein sequence ID" value="CAD2195524.1"/>
    <property type="molecule type" value="Genomic_DNA"/>
</dbReference>
<dbReference type="CDD" id="cd00044">
    <property type="entry name" value="CysPc"/>
    <property type="match status" value="1"/>
</dbReference>
<dbReference type="PANTHER" id="PTHR10183">
    <property type="entry name" value="CALPAIN"/>
    <property type="match status" value="1"/>
</dbReference>
<dbReference type="InterPro" id="IPR000169">
    <property type="entry name" value="Pept_cys_AS"/>
</dbReference>
<sequence length="760" mass="86636">MKILPLIKSFFSSKQELNDSNAATIDPFHPSTSRSSPMTSKCAFFPSQTSKTYRRLKRECLKQGKLFIDSEFPPSNESLFLDESRWSGADLEIEWKRPGEIVDDPRLFVEGASPFDVTQGILGNCWFVSACSALTNSDALLCKVIPDGQEWDSTSNDYAGIFQFCFWRFGRWIDVIIDDLLPCRSGKLLFARSKTDNEFWSALLEKAFAKFYGCYENLVGGQLADALQDVSGGVAETLNVHRFISQHKKILNGMNSTEDLHLSKRLNNLANGNLTSLSVYKTGISASKRLFYTLKHAFNREALIVAAISAKNDEVEKSLECVMGHAYALTSIQFIELDALQLINKSKPDRGLETTGKRQAMVRLQNPWGEKEWNGPWSDGSAEWEQVTDVQKSRLGITANDDGEFWMPWEKFLEYFTDISVCQMLIPLELGVRSKIKSRPSIKASRRSNATIGTPLNRRYHEWDFYGRWTTNGVKSGAPQDRSGGCPNFSATFCFNPQFLLEFSGPGTAEVILALNQPDKFYGKKRLPYLAVGMQLMRVEFNRRHRLHRPLPSTATSEYSSGRSVHLHLDKLTPGRYILIPSSFAPKEEGEFLLRIYSTRQMNPRLLEEDTPVAALNKFGIRFRCLVRLQIREIHLHSHNKITATELFCRLSSSTGEQLRTGVAFRSLSGPSFKFDGESFIFHSLCPTINFTFDVFVKNEFHHRIKYIGFARLRVRADQNDRLRVDLLLRHPIFKEHCSNFGQLGMMRLEIYAYDDPLYL</sequence>
<dbReference type="PROSITE" id="PS00139">
    <property type="entry name" value="THIOL_PROTEASE_CYS"/>
    <property type="match status" value="1"/>
</dbReference>
<feature type="active site" evidence="5 6">
    <location>
        <position position="125"/>
    </location>
</feature>
<comment type="caution">
    <text evidence="8">The sequence shown here is derived from an EMBL/GenBank/DDBJ whole genome shotgun (WGS) entry which is preliminary data.</text>
</comment>
<dbReference type="PANTHER" id="PTHR10183:SF379">
    <property type="entry name" value="CALPAIN-5"/>
    <property type="match status" value="1"/>
</dbReference>
<dbReference type="SMART" id="SM00230">
    <property type="entry name" value="CysPc"/>
    <property type="match status" value="1"/>
</dbReference>
<evidence type="ECO:0000256" key="1">
    <source>
        <dbReference type="ARBA" id="ARBA00007623"/>
    </source>
</evidence>
<dbReference type="SMART" id="SM00720">
    <property type="entry name" value="calpain_III"/>
    <property type="match status" value="1"/>
</dbReference>
<protein>
    <recommendedName>
        <fullName evidence="7">Calpain catalytic domain-containing protein</fullName>
    </recommendedName>
</protein>
<dbReference type="Pfam" id="PF00648">
    <property type="entry name" value="Peptidase_C2"/>
    <property type="match status" value="1"/>
</dbReference>
<reference evidence="8 9" key="1">
    <citation type="submission" date="2020-08" db="EMBL/GenBank/DDBJ databases">
        <authorList>
            <person name="Koutsovoulos G."/>
            <person name="Danchin GJ E."/>
        </authorList>
    </citation>
    <scope>NUCLEOTIDE SEQUENCE [LARGE SCALE GENOMIC DNA]</scope>
</reference>
<evidence type="ECO:0000256" key="2">
    <source>
        <dbReference type="ARBA" id="ARBA00022670"/>
    </source>
</evidence>
<gene>
    <name evidence="8" type="ORF">MENT_LOCUS48623</name>
</gene>
<feature type="active site" evidence="5 6">
    <location>
        <position position="325"/>
    </location>
</feature>
<dbReference type="InterPro" id="IPR001300">
    <property type="entry name" value="Peptidase_C2_calpain_cat"/>
</dbReference>
<dbReference type="InterPro" id="IPR038765">
    <property type="entry name" value="Papain-like_cys_pep_sf"/>
</dbReference>
<keyword evidence="3 6" id="KW-0378">Hydrolase</keyword>
<feature type="active site" evidence="5 6">
    <location>
        <position position="366"/>
    </location>
</feature>
<dbReference type="InterPro" id="IPR022684">
    <property type="entry name" value="Calpain_cysteine_protease"/>
</dbReference>
<dbReference type="InterPro" id="IPR022682">
    <property type="entry name" value="Calpain_domain_III"/>
</dbReference>
<organism evidence="8 9">
    <name type="scientific">Meloidogyne enterolobii</name>
    <name type="common">Root-knot nematode worm</name>
    <name type="synonym">Meloidogyne mayaguensis</name>
    <dbReference type="NCBI Taxonomy" id="390850"/>
    <lineage>
        <taxon>Eukaryota</taxon>
        <taxon>Metazoa</taxon>
        <taxon>Ecdysozoa</taxon>
        <taxon>Nematoda</taxon>
        <taxon>Chromadorea</taxon>
        <taxon>Rhabditida</taxon>
        <taxon>Tylenchina</taxon>
        <taxon>Tylenchomorpha</taxon>
        <taxon>Tylenchoidea</taxon>
        <taxon>Meloidogynidae</taxon>
        <taxon>Meloidogyninae</taxon>
        <taxon>Meloidogyne</taxon>
    </lineage>
</organism>
<name>A0A6V7X891_MELEN</name>
<evidence type="ECO:0000256" key="6">
    <source>
        <dbReference type="PROSITE-ProRule" id="PRU00239"/>
    </source>
</evidence>
<dbReference type="Proteomes" id="UP000580250">
    <property type="component" value="Unassembled WGS sequence"/>
</dbReference>
<keyword evidence="2 6" id="KW-0645">Protease</keyword>
<dbReference type="InterPro" id="IPR022683">
    <property type="entry name" value="Calpain_III"/>
</dbReference>
<dbReference type="GO" id="GO:0006508">
    <property type="term" value="P:proteolysis"/>
    <property type="evidence" value="ECO:0007669"/>
    <property type="project" value="UniProtKB-KW"/>
</dbReference>
<accession>A0A6V7X891</accession>
<dbReference type="SUPFAM" id="SSF49758">
    <property type="entry name" value="Calpain large subunit, middle domain (domain III)"/>
    <property type="match status" value="1"/>
</dbReference>
<evidence type="ECO:0000256" key="4">
    <source>
        <dbReference type="ARBA" id="ARBA00022807"/>
    </source>
</evidence>
<dbReference type="Gene3D" id="3.90.70.10">
    <property type="entry name" value="Cysteine proteinases"/>
    <property type="match status" value="1"/>
</dbReference>
<dbReference type="GO" id="GO:0004198">
    <property type="term" value="F:calcium-dependent cysteine-type endopeptidase activity"/>
    <property type="evidence" value="ECO:0007669"/>
    <property type="project" value="InterPro"/>
</dbReference>
<evidence type="ECO:0000313" key="8">
    <source>
        <dbReference type="EMBL" id="CAD2195524.1"/>
    </source>
</evidence>
<feature type="domain" description="Calpain catalytic" evidence="7">
    <location>
        <begin position="66"/>
        <end position="425"/>
    </location>
</feature>
<dbReference type="OrthoDB" id="424753at2759"/>
<dbReference type="SUPFAM" id="SSF54001">
    <property type="entry name" value="Cysteine proteinases"/>
    <property type="match status" value="1"/>
</dbReference>
<dbReference type="InterPro" id="IPR036213">
    <property type="entry name" value="Calpain_III_sf"/>
</dbReference>